<keyword evidence="2" id="KW-0812">Transmembrane</keyword>
<dbReference type="RefSeq" id="WP_145357584.1">
    <property type="nucleotide sequence ID" value="NZ_CP036265.1"/>
</dbReference>
<feature type="transmembrane region" description="Helical" evidence="2">
    <location>
        <begin position="65"/>
        <end position="86"/>
    </location>
</feature>
<sequence>MNSHDDWPPDAALPPDDPLAEARPRWWGTTPAVVPQPWWANLKPRRRDVTGLLDRDGAGAGEWRAIVWLGALPMAIVAGTFALLLVCDAYRVDPVWRWVNDLYRFGGEGVAGDALVMGLCSVPATAAGCVWLLWRGRADAAAWRAAAVYAVVGGVWWLGVGLATIASLRSFF</sequence>
<dbReference type="Proteomes" id="UP000318741">
    <property type="component" value="Chromosome"/>
</dbReference>
<name>A0A517P5Q9_9PLAN</name>
<keyword evidence="4" id="KW-1185">Reference proteome</keyword>
<protein>
    <submittedName>
        <fullName evidence="3">Uncharacterized protein</fullName>
    </submittedName>
</protein>
<evidence type="ECO:0000256" key="2">
    <source>
        <dbReference type="SAM" id="Phobius"/>
    </source>
</evidence>
<dbReference type="KEGG" id="acaf:CA12_07960"/>
<dbReference type="EMBL" id="CP036265">
    <property type="protein sequence ID" value="QDT14718.1"/>
    <property type="molecule type" value="Genomic_DNA"/>
</dbReference>
<keyword evidence="2" id="KW-0472">Membrane</keyword>
<accession>A0A517P5Q9</accession>
<feature type="transmembrane region" description="Helical" evidence="2">
    <location>
        <begin position="146"/>
        <end position="168"/>
    </location>
</feature>
<reference evidence="3 4" key="1">
    <citation type="submission" date="2019-02" db="EMBL/GenBank/DDBJ databases">
        <title>Deep-cultivation of Planctomycetes and their phenomic and genomic characterization uncovers novel biology.</title>
        <authorList>
            <person name="Wiegand S."/>
            <person name="Jogler M."/>
            <person name="Boedeker C."/>
            <person name="Pinto D."/>
            <person name="Vollmers J."/>
            <person name="Rivas-Marin E."/>
            <person name="Kohn T."/>
            <person name="Peeters S.H."/>
            <person name="Heuer A."/>
            <person name="Rast P."/>
            <person name="Oberbeckmann S."/>
            <person name="Bunk B."/>
            <person name="Jeske O."/>
            <person name="Meyerdierks A."/>
            <person name="Storesund J.E."/>
            <person name="Kallscheuer N."/>
            <person name="Luecker S."/>
            <person name="Lage O.M."/>
            <person name="Pohl T."/>
            <person name="Merkel B.J."/>
            <person name="Hornburger P."/>
            <person name="Mueller R.-W."/>
            <person name="Bruemmer F."/>
            <person name="Labrenz M."/>
            <person name="Spormann A.M."/>
            <person name="Op den Camp H."/>
            <person name="Overmann J."/>
            <person name="Amann R."/>
            <person name="Jetten M.S.M."/>
            <person name="Mascher T."/>
            <person name="Medema M.H."/>
            <person name="Devos D.P."/>
            <person name="Kaster A.-K."/>
            <person name="Ovreas L."/>
            <person name="Rohde M."/>
            <person name="Galperin M.Y."/>
            <person name="Jogler C."/>
        </authorList>
    </citation>
    <scope>NUCLEOTIDE SEQUENCE [LARGE SCALE GENOMIC DNA]</scope>
    <source>
        <strain evidence="3 4">CA12</strain>
    </source>
</reference>
<organism evidence="3 4">
    <name type="scientific">Alienimonas californiensis</name>
    <dbReference type="NCBI Taxonomy" id="2527989"/>
    <lineage>
        <taxon>Bacteria</taxon>
        <taxon>Pseudomonadati</taxon>
        <taxon>Planctomycetota</taxon>
        <taxon>Planctomycetia</taxon>
        <taxon>Planctomycetales</taxon>
        <taxon>Planctomycetaceae</taxon>
        <taxon>Alienimonas</taxon>
    </lineage>
</organism>
<proteinExistence type="predicted"/>
<feature type="region of interest" description="Disordered" evidence="1">
    <location>
        <begin position="1"/>
        <end position="20"/>
    </location>
</feature>
<feature type="transmembrane region" description="Helical" evidence="2">
    <location>
        <begin position="114"/>
        <end position="134"/>
    </location>
</feature>
<evidence type="ECO:0000313" key="3">
    <source>
        <dbReference type="EMBL" id="QDT14718.1"/>
    </source>
</evidence>
<keyword evidence="2" id="KW-1133">Transmembrane helix</keyword>
<gene>
    <name evidence="3" type="ORF">CA12_07960</name>
</gene>
<dbReference type="AlphaFoldDB" id="A0A517P5Q9"/>
<evidence type="ECO:0000313" key="4">
    <source>
        <dbReference type="Proteomes" id="UP000318741"/>
    </source>
</evidence>
<evidence type="ECO:0000256" key="1">
    <source>
        <dbReference type="SAM" id="MobiDB-lite"/>
    </source>
</evidence>